<dbReference type="GeneID" id="13061772"/>
<dbReference type="Proteomes" id="UP000006175">
    <property type="component" value="Chromosome"/>
</dbReference>
<dbReference type="HOGENOM" id="CLU_140136_0_0_2"/>
<dbReference type="RefSeq" id="WP_014768121.1">
    <property type="nucleotide sequence ID" value="NC_018001.1"/>
</dbReference>
<dbReference type="KEGG" id="dfd:Desfe_1365"/>
<accession>I3XTF7</accession>
<dbReference type="eggNOG" id="arCOG01019">
    <property type="taxonomic scope" value="Archaea"/>
</dbReference>
<keyword evidence="2" id="KW-1185">Reference proteome</keyword>
<protein>
    <submittedName>
        <fullName evidence="1">RecB-family nuclease</fullName>
    </submittedName>
</protein>
<name>I3XTF7_DESAM</name>
<evidence type="ECO:0000313" key="2">
    <source>
        <dbReference type="Proteomes" id="UP000006175"/>
    </source>
</evidence>
<dbReference type="InterPro" id="IPR018665">
    <property type="entry name" value="DUF2122_RecB-nuclease-rel"/>
</dbReference>
<evidence type="ECO:0000313" key="1">
    <source>
        <dbReference type="EMBL" id="AFL67231.1"/>
    </source>
</evidence>
<reference evidence="1 2" key="1">
    <citation type="journal article" date="2012" name="J. Bacteriol.">
        <title>Complete Genome Sequence of Desulfurococcus fermentans, a Hyperthermophilic Cellulolytic Crenarchaeon Isolated from a Freshwater Hot Spring in Kamchatka, Russia.</title>
        <authorList>
            <person name="Susanti D."/>
            <person name="Johnson E.F."/>
            <person name="Rodriguez J.R."/>
            <person name="Anderson I."/>
            <person name="Perevalova A.A."/>
            <person name="Kyrpides N."/>
            <person name="Lucas S."/>
            <person name="Han J."/>
            <person name="Lapidus A."/>
            <person name="Cheng J.F."/>
            <person name="Goodwin L."/>
            <person name="Pitluck S."/>
            <person name="Mavrommatis K."/>
            <person name="Peters L."/>
            <person name="Land M.L."/>
            <person name="Hauser L."/>
            <person name="Gopalan V."/>
            <person name="Chan P.P."/>
            <person name="Lowe T.M."/>
            <person name="Atomi H."/>
            <person name="Bonch-Osmolovskaya E.A."/>
            <person name="Woyke T."/>
            <person name="Mukhopadhyay B."/>
        </authorList>
    </citation>
    <scope>NUCLEOTIDE SEQUENCE [LARGE SCALE GENOMIC DNA]</scope>
    <source>
        <strain evidence="1 2">DSM 16532</strain>
    </source>
</reference>
<dbReference type="EMBL" id="CP003321">
    <property type="protein sequence ID" value="AFL67231.1"/>
    <property type="molecule type" value="Genomic_DNA"/>
</dbReference>
<dbReference type="Pfam" id="PF09895">
    <property type="entry name" value="DUF2122"/>
    <property type="match status" value="1"/>
</dbReference>
<dbReference type="OrthoDB" id="18579at2157"/>
<sequence length="155" mass="17074">MYIALYSPSSIQKLVDFIKTVYAIKGLVPVVIKPIGAAAQIGVPEAHKIAIKQGKPFIVLPEISDLSNVLGCSKILYINESGREVSLAEVLDLEERVAILVSSGEQEPSRKEVENTDSVWLREVPRGLPVTALIGILVYELHRKNKMHQPELLPP</sequence>
<proteinExistence type="predicted"/>
<organism evidence="1 2">
    <name type="scientific">Desulfurococcus amylolyticus DSM 16532</name>
    <dbReference type="NCBI Taxonomy" id="768672"/>
    <lineage>
        <taxon>Archaea</taxon>
        <taxon>Thermoproteota</taxon>
        <taxon>Thermoprotei</taxon>
        <taxon>Desulfurococcales</taxon>
        <taxon>Desulfurococcaceae</taxon>
        <taxon>Desulfurococcus</taxon>
    </lineage>
</organism>
<gene>
    <name evidence="1" type="ORF">Desfe_1365</name>
</gene>
<dbReference type="AlphaFoldDB" id="I3XTF7"/>